<keyword evidence="2" id="KW-0808">Transferase</keyword>
<dbReference type="InterPro" id="IPR001173">
    <property type="entry name" value="Glyco_trans_2-like"/>
</dbReference>
<keyword evidence="7" id="KW-1185">Reference proteome</keyword>
<proteinExistence type="predicted"/>
<dbReference type="Pfam" id="PF13439">
    <property type="entry name" value="Glyco_transf_4"/>
    <property type="match status" value="1"/>
</dbReference>
<dbReference type="Gene3D" id="3.90.550.10">
    <property type="entry name" value="Spore Coat Polysaccharide Biosynthesis Protein SpsA, Chain A"/>
    <property type="match status" value="1"/>
</dbReference>
<evidence type="ECO:0000259" key="3">
    <source>
        <dbReference type="Pfam" id="PF00534"/>
    </source>
</evidence>
<dbReference type="InterPro" id="IPR001296">
    <property type="entry name" value="Glyco_trans_1"/>
</dbReference>
<dbReference type="CDD" id="cd00761">
    <property type="entry name" value="Glyco_tranf_GTA_type"/>
    <property type="match status" value="1"/>
</dbReference>
<evidence type="ECO:0000259" key="5">
    <source>
        <dbReference type="Pfam" id="PF13439"/>
    </source>
</evidence>
<gene>
    <name evidence="6" type="ORF">ACFSGJ_03870</name>
</gene>
<dbReference type="PANTHER" id="PTHR12526:SF510">
    <property type="entry name" value="D-INOSITOL 3-PHOSPHATE GLYCOSYLTRANSFERASE"/>
    <property type="match status" value="1"/>
</dbReference>
<organism evidence="6 7">
    <name type="scientific">Halodurantibacterium flavum</name>
    <dbReference type="NCBI Taxonomy" id="1382802"/>
    <lineage>
        <taxon>Bacteria</taxon>
        <taxon>Pseudomonadati</taxon>
        <taxon>Pseudomonadota</taxon>
        <taxon>Alphaproteobacteria</taxon>
        <taxon>Rhodobacterales</taxon>
        <taxon>Paracoccaceae</taxon>
        <taxon>Halodurantibacterium</taxon>
    </lineage>
</organism>
<dbReference type="Pfam" id="PF00535">
    <property type="entry name" value="Glycos_transf_2"/>
    <property type="match status" value="1"/>
</dbReference>
<evidence type="ECO:0000256" key="1">
    <source>
        <dbReference type="ARBA" id="ARBA00022676"/>
    </source>
</evidence>
<comment type="caution">
    <text evidence="6">The sequence shown here is derived from an EMBL/GenBank/DDBJ whole genome shotgun (WGS) entry which is preliminary data.</text>
</comment>
<dbReference type="InterPro" id="IPR029044">
    <property type="entry name" value="Nucleotide-diphossugar_trans"/>
</dbReference>
<keyword evidence="1" id="KW-0328">Glycosyltransferase</keyword>
<accession>A0ABW4S178</accession>
<evidence type="ECO:0000256" key="2">
    <source>
        <dbReference type="ARBA" id="ARBA00022679"/>
    </source>
</evidence>
<dbReference type="EMBL" id="JBHUGH010000003">
    <property type="protein sequence ID" value="MFD1911350.1"/>
    <property type="molecule type" value="Genomic_DNA"/>
</dbReference>
<dbReference type="SUPFAM" id="SSF53756">
    <property type="entry name" value="UDP-Glycosyltransferase/glycogen phosphorylase"/>
    <property type="match status" value="1"/>
</dbReference>
<dbReference type="Pfam" id="PF00534">
    <property type="entry name" value="Glycos_transf_1"/>
    <property type="match status" value="1"/>
</dbReference>
<feature type="domain" description="Glycosyl transferase family 1" evidence="3">
    <location>
        <begin position="679"/>
        <end position="836"/>
    </location>
</feature>
<evidence type="ECO:0000259" key="4">
    <source>
        <dbReference type="Pfam" id="PF00535"/>
    </source>
</evidence>
<dbReference type="PANTHER" id="PTHR12526">
    <property type="entry name" value="GLYCOSYLTRANSFERASE"/>
    <property type="match status" value="1"/>
</dbReference>
<dbReference type="CDD" id="cd03801">
    <property type="entry name" value="GT4_PimA-like"/>
    <property type="match status" value="1"/>
</dbReference>
<dbReference type="Proteomes" id="UP001597353">
    <property type="component" value="Unassembled WGS sequence"/>
</dbReference>
<feature type="domain" description="Glycosyltransferase 2-like" evidence="4">
    <location>
        <begin position="9"/>
        <end position="145"/>
    </location>
</feature>
<feature type="domain" description="Glycosyltransferase subfamily 4-like N-terminal" evidence="5">
    <location>
        <begin position="491"/>
        <end position="653"/>
    </location>
</feature>
<protein>
    <submittedName>
        <fullName evidence="6">Glycosyltransferase</fullName>
    </submittedName>
</protein>
<evidence type="ECO:0000313" key="7">
    <source>
        <dbReference type="Proteomes" id="UP001597353"/>
    </source>
</evidence>
<dbReference type="SUPFAM" id="SSF53448">
    <property type="entry name" value="Nucleotide-diphospho-sugar transferases"/>
    <property type="match status" value="1"/>
</dbReference>
<reference evidence="7" key="1">
    <citation type="journal article" date="2019" name="Int. J. Syst. Evol. Microbiol.">
        <title>The Global Catalogue of Microorganisms (GCM) 10K type strain sequencing project: providing services to taxonomists for standard genome sequencing and annotation.</title>
        <authorList>
            <consortium name="The Broad Institute Genomics Platform"/>
            <consortium name="The Broad Institute Genome Sequencing Center for Infectious Disease"/>
            <person name="Wu L."/>
            <person name="Ma J."/>
        </authorList>
    </citation>
    <scope>NUCLEOTIDE SEQUENCE [LARGE SCALE GENOMIC DNA]</scope>
    <source>
        <strain evidence="7">CGMCC 4.7242</strain>
    </source>
</reference>
<dbReference type="InterPro" id="IPR028098">
    <property type="entry name" value="Glyco_trans_4-like_N"/>
</dbReference>
<dbReference type="Gene3D" id="3.40.50.2000">
    <property type="entry name" value="Glycogen Phosphorylase B"/>
    <property type="match status" value="2"/>
</dbReference>
<sequence>MTGTSPRVSVVIPAHGHPTLLDDAISSVIAQDGADIIGRLIVVNDGCRYRQTRTGLAAWQARLGQRLLVLHLDNQGLSAARNSGIDAALAVDPDHEAIFLLDADNVLADGAAQLFGRLLDANPDADWFYPDFDFFGQDGYYITDHQPSLLFHARLNISEAGSLIRRRVFEAGLRFDTTMRRGYEDWDFWLGAAREGFRGHPAAQPMLHYRKRPASMLANSHDEDTELRRFIEQKHRWLFNVPTLLAEEARSFPRYVLFDGEENITLCTDPAHQEPVTLEALEKKLWAHLCDPFTHHAPSYLIVMRDGLRASLDKAGLLRNVLWLFERRLARAGETLPGYDLLYLDQSPEGHQIDTAIKVPDRPADAAAIPLSVLARILRERNTGWIRQIDHIPEPHGASAWSLRLDGVVPPDADIVAGATEILRDTLLRLVRSPYRPALAHSWQWRDQGGAVSRAEAVDIARQVAGSGVVFPLLKNRDTRDIGFVLPIFDFGGVEKVAASMARVFRDKGYRCHLFVTGNRPIRSDDWALAAFSSINWFPDASTTDWSGPEFMGTAEPSWGNPTERADLMGLLSGMDVVINAHSAALHKIAGRLRKRGVIMVGHEHVVERSTYGRAYGPPVLALAYEHSYDLFLTCSQALRLWLQTRGMPREKILPVINAPGYPMDGRERDGVLAARAARSPSEPLRVLYLGRLDPQKGVQRLAAIYETLHRHDPRMELRVVGQTVVQARAQQVAFPPGTRLDPAVRGPGALTRILAEADIMILPSHYEGLPLSVLEAQRCGVTVIAADAGAMDEAIEDGQTGFIVPQDGCVEAAVARVLELDRDRALLARIGRAAAARVREWSETTSPLLDWVEATLESRAAKATPRHKAG</sequence>
<name>A0ABW4S178_9RHOB</name>
<dbReference type="RefSeq" id="WP_390259671.1">
    <property type="nucleotide sequence ID" value="NZ_JBHUGH010000003.1"/>
</dbReference>
<evidence type="ECO:0000313" key="6">
    <source>
        <dbReference type="EMBL" id="MFD1911350.1"/>
    </source>
</evidence>